<keyword evidence="2" id="KW-1133">Transmembrane helix</keyword>
<evidence type="ECO:0000256" key="1">
    <source>
        <dbReference type="ARBA" id="ARBA00001946"/>
    </source>
</evidence>
<evidence type="ECO:0000256" key="2">
    <source>
        <dbReference type="SAM" id="Phobius"/>
    </source>
</evidence>
<name>A0A1I4XFS1_9GAMM</name>
<accession>A0A1I4XFS1</accession>
<gene>
    <name evidence="4" type="ORF">SAMN04487961_2569</name>
</gene>
<dbReference type="Pfam" id="PF00990">
    <property type="entry name" value="GGDEF"/>
    <property type="match status" value="1"/>
</dbReference>
<keyword evidence="2" id="KW-0472">Membrane</keyword>
<dbReference type="InterPro" id="IPR052163">
    <property type="entry name" value="DGC-Regulatory_Protein"/>
</dbReference>
<evidence type="ECO:0000313" key="5">
    <source>
        <dbReference type="Proteomes" id="UP000199339"/>
    </source>
</evidence>
<dbReference type="RefSeq" id="WP_092004174.1">
    <property type="nucleotide sequence ID" value="NZ_FOUR01000006.1"/>
</dbReference>
<evidence type="ECO:0000259" key="3">
    <source>
        <dbReference type="PROSITE" id="PS50887"/>
    </source>
</evidence>
<dbReference type="EMBL" id="FOUR01000006">
    <property type="protein sequence ID" value="SFN24768.1"/>
    <property type="molecule type" value="Genomic_DNA"/>
</dbReference>
<dbReference type="InterPro" id="IPR029787">
    <property type="entry name" value="Nucleotide_cyclase"/>
</dbReference>
<dbReference type="GO" id="GO:0003824">
    <property type="term" value="F:catalytic activity"/>
    <property type="evidence" value="ECO:0007669"/>
    <property type="project" value="UniProtKB-ARBA"/>
</dbReference>
<dbReference type="OrthoDB" id="9812260at2"/>
<organism evidence="4 5">
    <name type="scientific">Marinobacter pelagius</name>
    <dbReference type="NCBI Taxonomy" id="379482"/>
    <lineage>
        <taxon>Bacteria</taxon>
        <taxon>Pseudomonadati</taxon>
        <taxon>Pseudomonadota</taxon>
        <taxon>Gammaproteobacteria</taxon>
        <taxon>Pseudomonadales</taxon>
        <taxon>Marinobacteraceae</taxon>
        <taxon>Marinobacter</taxon>
    </lineage>
</organism>
<dbReference type="PROSITE" id="PS50887">
    <property type="entry name" value="GGDEF"/>
    <property type="match status" value="1"/>
</dbReference>
<dbReference type="InterPro" id="IPR043128">
    <property type="entry name" value="Rev_trsase/Diguanyl_cyclase"/>
</dbReference>
<dbReference type="AlphaFoldDB" id="A0A1I4XFS1"/>
<dbReference type="NCBIfam" id="TIGR00254">
    <property type="entry name" value="GGDEF"/>
    <property type="match status" value="1"/>
</dbReference>
<keyword evidence="2" id="KW-0812">Transmembrane</keyword>
<dbReference type="Gene3D" id="3.30.70.270">
    <property type="match status" value="1"/>
</dbReference>
<protein>
    <submittedName>
        <fullName evidence="4">Diguanylate cyclase (GGDEF) domain-containing protein</fullName>
    </submittedName>
</protein>
<evidence type="ECO:0000313" key="4">
    <source>
        <dbReference type="EMBL" id="SFN24768.1"/>
    </source>
</evidence>
<keyword evidence="5" id="KW-1185">Reference proteome</keyword>
<dbReference type="CDD" id="cd01949">
    <property type="entry name" value="GGDEF"/>
    <property type="match status" value="1"/>
</dbReference>
<dbReference type="Proteomes" id="UP000199339">
    <property type="component" value="Unassembled WGS sequence"/>
</dbReference>
<dbReference type="SMART" id="SM00267">
    <property type="entry name" value="GGDEF"/>
    <property type="match status" value="1"/>
</dbReference>
<comment type="cofactor">
    <cofactor evidence="1">
        <name>Mg(2+)</name>
        <dbReference type="ChEBI" id="CHEBI:18420"/>
    </cofactor>
</comment>
<dbReference type="SUPFAM" id="SSF55073">
    <property type="entry name" value="Nucleotide cyclase"/>
    <property type="match status" value="1"/>
</dbReference>
<dbReference type="PANTHER" id="PTHR46663">
    <property type="entry name" value="DIGUANYLATE CYCLASE DGCT-RELATED"/>
    <property type="match status" value="1"/>
</dbReference>
<feature type="transmembrane region" description="Helical" evidence="2">
    <location>
        <begin position="12"/>
        <end position="34"/>
    </location>
</feature>
<feature type="domain" description="GGDEF" evidence="3">
    <location>
        <begin position="367"/>
        <end position="498"/>
    </location>
</feature>
<dbReference type="PANTHER" id="PTHR46663:SF2">
    <property type="entry name" value="GGDEF DOMAIN-CONTAINING PROTEIN"/>
    <property type="match status" value="1"/>
</dbReference>
<sequence>MDITEHKRHIIITAVAAVVLTGILVATIVATPLINQIHSRAELSAASFADAEAASIQTAFDQHRNLAAQTASRSELARKLAQYHDGDFTKTELADFTRPRLEDAAAGLTNLQAILRYDANGTELIRIGPMADILPARLPFREQLDILVYPLESGADSPPLLHVASPISSEDQVVGFDLLLFSLDSLRSIFEGPDNSQICLLDSDRTKRITIDRTTGEFVMSGADPCLADQLEVPTGEAGESFRAKLEDGTRVMSFLRPLPGYDWEMHVWAETNEIFGTVVRDIVFSVLVTLALSLLAGLLVWRSLRPVLHRMAHQASELAKFNEELQLAQRKIRRQADYDLLTGLPNRAALLNSLGQAIARAKGNNSRFALMFVDLDHFKPVNDRYGHQTGDELLKVIAKRLGGCVREGDIVGRHGGDEFLVITSPLANNDDAEVIAQKIIAVAAQPFRIEDDAVRVGASVGVAIYPDNGTTVTELLQASDAAMYRAKASGRGGVSFA</sequence>
<proteinExistence type="predicted"/>
<dbReference type="InterPro" id="IPR000160">
    <property type="entry name" value="GGDEF_dom"/>
</dbReference>
<reference evidence="5" key="1">
    <citation type="submission" date="2016-10" db="EMBL/GenBank/DDBJ databases">
        <authorList>
            <person name="Varghese N."/>
            <person name="Submissions S."/>
        </authorList>
    </citation>
    <scope>NUCLEOTIDE SEQUENCE [LARGE SCALE GENOMIC DNA]</scope>
    <source>
        <strain evidence="5">CGMCC 1.6775</strain>
    </source>
</reference>
<feature type="transmembrane region" description="Helical" evidence="2">
    <location>
        <begin position="283"/>
        <end position="302"/>
    </location>
</feature>
<dbReference type="FunFam" id="3.30.70.270:FF:000001">
    <property type="entry name" value="Diguanylate cyclase domain protein"/>
    <property type="match status" value="1"/>
</dbReference>